<dbReference type="EMBL" id="DAKRPA010000003">
    <property type="protein sequence ID" value="DBA05063.1"/>
    <property type="molecule type" value="Genomic_DNA"/>
</dbReference>
<dbReference type="InterPro" id="IPR051681">
    <property type="entry name" value="Ser/Thr_Kinases-Pseudokinases"/>
</dbReference>
<dbReference type="SUPFAM" id="SSF56112">
    <property type="entry name" value="Protein kinase-like (PK-like)"/>
    <property type="match status" value="1"/>
</dbReference>
<dbReference type="PROSITE" id="PS50011">
    <property type="entry name" value="PROTEIN_KINASE_DOM"/>
    <property type="match status" value="1"/>
</dbReference>
<feature type="domain" description="Protein kinase" evidence="5">
    <location>
        <begin position="474"/>
        <end position="750"/>
    </location>
</feature>
<dbReference type="PANTHER" id="PTHR44329:SF214">
    <property type="entry name" value="PROTEIN KINASE DOMAIN-CONTAINING PROTEIN"/>
    <property type="match status" value="1"/>
</dbReference>
<keyword evidence="2" id="KW-0677">Repeat</keyword>
<keyword evidence="4" id="KW-0732">Signal</keyword>
<dbReference type="GO" id="GO:0004674">
    <property type="term" value="F:protein serine/threonine kinase activity"/>
    <property type="evidence" value="ECO:0007669"/>
    <property type="project" value="TreeGrafter"/>
</dbReference>
<reference evidence="6" key="2">
    <citation type="journal article" date="2023" name="Microbiol Resour">
        <title>Decontamination and Annotation of the Draft Genome Sequence of the Oomycete Lagenidium giganteum ARSEF 373.</title>
        <authorList>
            <person name="Morgan W.R."/>
            <person name="Tartar A."/>
        </authorList>
    </citation>
    <scope>NUCLEOTIDE SEQUENCE</scope>
    <source>
        <strain evidence="6">ARSEF 373</strain>
    </source>
</reference>
<dbReference type="InterPro" id="IPR032675">
    <property type="entry name" value="LRR_dom_sf"/>
</dbReference>
<dbReference type="PROSITE" id="PS51450">
    <property type="entry name" value="LRR"/>
    <property type="match status" value="1"/>
</dbReference>
<keyword evidence="3" id="KW-0472">Membrane</keyword>
<reference evidence="6" key="1">
    <citation type="submission" date="2022-11" db="EMBL/GenBank/DDBJ databases">
        <authorList>
            <person name="Morgan W.R."/>
            <person name="Tartar A."/>
        </authorList>
    </citation>
    <scope>NUCLEOTIDE SEQUENCE</scope>
    <source>
        <strain evidence="6">ARSEF 373</strain>
    </source>
</reference>
<evidence type="ECO:0000256" key="3">
    <source>
        <dbReference type="SAM" id="Phobius"/>
    </source>
</evidence>
<dbReference type="Pfam" id="PF07714">
    <property type="entry name" value="PK_Tyr_Ser-Thr"/>
    <property type="match status" value="1"/>
</dbReference>
<dbReference type="InterPro" id="IPR008271">
    <property type="entry name" value="Ser/Thr_kinase_AS"/>
</dbReference>
<dbReference type="PROSITE" id="PS51257">
    <property type="entry name" value="PROKAR_LIPOPROTEIN"/>
    <property type="match status" value="1"/>
</dbReference>
<dbReference type="SUPFAM" id="SSF52058">
    <property type="entry name" value="L domain-like"/>
    <property type="match status" value="1"/>
</dbReference>
<dbReference type="SMART" id="SM00220">
    <property type="entry name" value="S_TKc"/>
    <property type="match status" value="1"/>
</dbReference>
<dbReference type="Gene3D" id="3.80.10.10">
    <property type="entry name" value="Ribonuclease Inhibitor"/>
    <property type="match status" value="1"/>
</dbReference>
<keyword evidence="7" id="KW-1185">Reference proteome</keyword>
<evidence type="ECO:0000256" key="1">
    <source>
        <dbReference type="ARBA" id="ARBA00022614"/>
    </source>
</evidence>
<organism evidence="6 7">
    <name type="scientific">Lagenidium giganteum</name>
    <dbReference type="NCBI Taxonomy" id="4803"/>
    <lineage>
        <taxon>Eukaryota</taxon>
        <taxon>Sar</taxon>
        <taxon>Stramenopiles</taxon>
        <taxon>Oomycota</taxon>
        <taxon>Peronosporomycetes</taxon>
        <taxon>Pythiales</taxon>
        <taxon>Pythiaceae</taxon>
    </lineage>
</organism>
<dbReference type="AlphaFoldDB" id="A0AAV2ZDM5"/>
<dbReference type="SMART" id="SM00364">
    <property type="entry name" value="LRR_BAC"/>
    <property type="match status" value="3"/>
</dbReference>
<evidence type="ECO:0000256" key="4">
    <source>
        <dbReference type="SAM" id="SignalP"/>
    </source>
</evidence>
<keyword evidence="3" id="KW-1133">Transmembrane helix</keyword>
<evidence type="ECO:0000313" key="7">
    <source>
        <dbReference type="Proteomes" id="UP001146120"/>
    </source>
</evidence>
<name>A0AAV2ZDM5_9STRA</name>
<feature type="signal peptide" evidence="4">
    <location>
        <begin position="1"/>
        <end position="26"/>
    </location>
</feature>
<dbReference type="InterPro" id="IPR011009">
    <property type="entry name" value="Kinase-like_dom_sf"/>
</dbReference>
<keyword evidence="3" id="KW-0812">Transmembrane</keyword>
<protein>
    <recommendedName>
        <fullName evidence="5">Protein kinase domain-containing protein</fullName>
    </recommendedName>
</protein>
<dbReference type="Gene3D" id="1.10.510.10">
    <property type="entry name" value="Transferase(Phosphotransferase) domain 1"/>
    <property type="match status" value="1"/>
</dbReference>
<gene>
    <name evidence="6" type="ORF">N0F65_000751</name>
</gene>
<dbReference type="InterPro" id="IPR000719">
    <property type="entry name" value="Prot_kinase_dom"/>
</dbReference>
<feature type="chain" id="PRO_5044010857" description="Protein kinase domain-containing protein" evidence="4">
    <location>
        <begin position="27"/>
        <end position="752"/>
    </location>
</feature>
<feature type="transmembrane region" description="Helical" evidence="3">
    <location>
        <begin position="384"/>
        <end position="405"/>
    </location>
</feature>
<comment type="caution">
    <text evidence="6">The sequence shown here is derived from an EMBL/GenBank/DDBJ whole genome shotgun (WGS) entry which is preliminary data.</text>
</comment>
<evidence type="ECO:0000313" key="6">
    <source>
        <dbReference type="EMBL" id="DBA05063.1"/>
    </source>
</evidence>
<keyword evidence="1" id="KW-0433">Leucine-rich repeat</keyword>
<sequence>MNVGRWRVMALLAAAFAASACVSGMAEESMASSSGACDTKGQTVIMKGDSDLEAVVVAADCTKTKVSVTVSDGKSSLVAKGLAIEVVKSVPDAMTIDLSNNSIAQFKVSGLSNVTKLVLNLNAFSSFKDVTVPSSLKTLDLSLNNLASFDGFDPPSSLVDLFVGGNAMTSLSPVAKYTNLRTLYVHDLPIKTFADVAFPDSVQLLNIMNTSLSSWKDLKLPPKLTQLDVSSNSLSTLPDSLPDTVISFKADYNKFTSLERYRFPTGITTLNFENNPLTNVEGVYFPWNLQYLKLGKNEISNFVISRDDMTKIFSNLKEFTASVNQASCKNPKASRVVTSRVPVCVLDTDDFSKAYGDGSNVGSLAPAPAASSGSKAESKSSNGWVAPVVIVICIVVVIAIGIFAFRRYKAKTNKQPITLADTLLPGSNIGSGSHHNTLTFNSGIFSQGKVTMNPHTGSASETSLVKYRIAANEIIVERALAKGGFGIVYLAQYQGRVVVVKKILPEKASDDRCLKGFLDEIKLCSTLDHPKVVKFLGVSWNTLSDISVIMEYMPNGDLDVLLKRQHERKLQGMDDFDWYQNSSTLPSRAQIALDVLEAVVYLHSFSSPIIHRDLKAKNVLLSKNYEAKLSDFGISREWAVDQTMTAGIGTMAWIAPEVLRGERYTEKADIYSFGVMMSELATYQKPFEGVTNALIVLKVTSGEEQPQMGQCPEDIRELSMRCLSYHPSDRPSAMVAHYELRTLLKLHTAFEL</sequence>
<dbReference type="PANTHER" id="PTHR44329">
    <property type="entry name" value="SERINE/THREONINE-PROTEIN KINASE TNNI3K-RELATED"/>
    <property type="match status" value="1"/>
</dbReference>
<dbReference type="Proteomes" id="UP001146120">
    <property type="component" value="Unassembled WGS sequence"/>
</dbReference>
<evidence type="ECO:0000259" key="5">
    <source>
        <dbReference type="PROSITE" id="PS50011"/>
    </source>
</evidence>
<evidence type="ECO:0000256" key="2">
    <source>
        <dbReference type="ARBA" id="ARBA00022737"/>
    </source>
</evidence>
<dbReference type="PRINTS" id="PR00109">
    <property type="entry name" value="TYRKINASE"/>
</dbReference>
<accession>A0AAV2ZDM5</accession>
<dbReference type="InterPro" id="IPR001245">
    <property type="entry name" value="Ser-Thr/Tyr_kinase_cat_dom"/>
</dbReference>
<dbReference type="GO" id="GO:0005524">
    <property type="term" value="F:ATP binding"/>
    <property type="evidence" value="ECO:0007669"/>
    <property type="project" value="InterPro"/>
</dbReference>
<dbReference type="PROSITE" id="PS00108">
    <property type="entry name" value="PROTEIN_KINASE_ST"/>
    <property type="match status" value="1"/>
</dbReference>
<dbReference type="CDD" id="cd13999">
    <property type="entry name" value="STKc_MAP3K-like"/>
    <property type="match status" value="1"/>
</dbReference>
<proteinExistence type="predicted"/>
<dbReference type="InterPro" id="IPR001611">
    <property type="entry name" value="Leu-rich_rpt"/>
</dbReference>